<feature type="transmembrane region" description="Helical" evidence="5">
    <location>
        <begin position="22"/>
        <end position="49"/>
    </location>
</feature>
<keyword evidence="4 5" id="KW-0472">Membrane</keyword>
<dbReference type="Pfam" id="PF07264">
    <property type="entry name" value="EI24"/>
    <property type="match status" value="1"/>
</dbReference>
<feature type="transmembrane region" description="Helical" evidence="5">
    <location>
        <begin position="69"/>
        <end position="96"/>
    </location>
</feature>
<reference evidence="6 7" key="1">
    <citation type="submission" date="2017-08" db="EMBL/GenBank/DDBJ databases">
        <title>Infants hospitalized years apart are colonized by the same room-sourced microbial strains.</title>
        <authorList>
            <person name="Brooks B."/>
            <person name="Olm M.R."/>
            <person name="Firek B.A."/>
            <person name="Baker R."/>
            <person name="Thomas B.C."/>
            <person name="Morowitz M.J."/>
            <person name="Banfield J.F."/>
        </authorList>
    </citation>
    <scope>NUCLEOTIDE SEQUENCE [LARGE SCALE GENOMIC DNA]</scope>
    <source>
        <strain evidence="6">S2_005_002_R2_34</strain>
    </source>
</reference>
<feature type="transmembrane region" description="Helical" evidence="5">
    <location>
        <begin position="126"/>
        <end position="147"/>
    </location>
</feature>
<dbReference type="Proteomes" id="UP000249185">
    <property type="component" value="Unassembled WGS sequence"/>
</dbReference>
<evidence type="ECO:0000256" key="5">
    <source>
        <dbReference type="SAM" id="Phobius"/>
    </source>
</evidence>
<evidence type="ECO:0000313" key="6">
    <source>
        <dbReference type="EMBL" id="PZQ49467.1"/>
    </source>
</evidence>
<evidence type="ECO:0000313" key="7">
    <source>
        <dbReference type="Proteomes" id="UP000249185"/>
    </source>
</evidence>
<evidence type="ECO:0008006" key="8">
    <source>
        <dbReference type="Google" id="ProtNLM"/>
    </source>
</evidence>
<dbReference type="InterPro" id="IPR059112">
    <property type="entry name" value="CysZ/EI24"/>
</dbReference>
<dbReference type="AlphaFoldDB" id="A0A2W5PX61"/>
<proteinExistence type="predicted"/>
<sequence length="230" mass="25026">MGLVVDFGRALGQMGDPRFLRVLFGALVITILGLAALFWAVMLGLGWVLPETVALPWVGQVTFVDTLVSWAAVGLMLALSVVLMVPVAAGVVGFFLDAIAAAVEARHYPALPPVTPLPLGQQVGDALKFAGIVLGVNVVALALYLMFPPFAPFVFVLLNGYLLGREYFQLVAARRLGFERARVLGKRHFWRIWTAGILMAIPLTVPLLNLLVPIFGVAVFTHQFHRLDER</sequence>
<comment type="caution">
    <text evidence="6">The sequence shown here is derived from an EMBL/GenBank/DDBJ whole genome shotgun (WGS) entry which is preliminary data.</text>
</comment>
<gene>
    <name evidence="6" type="ORF">DI556_11415</name>
</gene>
<feature type="transmembrane region" description="Helical" evidence="5">
    <location>
        <begin position="192"/>
        <end position="220"/>
    </location>
</feature>
<keyword evidence="3 5" id="KW-1133">Transmembrane helix</keyword>
<evidence type="ECO:0000256" key="2">
    <source>
        <dbReference type="ARBA" id="ARBA00022692"/>
    </source>
</evidence>
<evidence type="ECO:0000256" key="4">
    <source>
        <dbReference type="ARBA" id="ARBA00023136"/>
    </source>
</evidence>
<dbReference type="EMBL" id="QFPW01000007">
    <property type="protein sequence ID" value="PZQ49467.1"/>
    <property type="molecule type" value="Genomic_DNA"/>
</dbReference>
<evidence type="ECO:0000256" key="1">
    <source>
        <dbReference type="ARBA" id="ARBA00004141"/>
    </source>
</evidence>
<accession>A0A2W5PX61</accession>
<evidence type="ECO:0000256" key="3">
    <source>
        <dbReference type="ARBA" id="ARBA00022989"/>
    </source>
</evidence>
<comment type="subcellular location">
    <subcellularLocation>
        <location evidence="1">Membrane</location>
        <topology evidence="1">Multi-pass membrane protein</topology>
    </subcellularLocation>
</comment>
<organism evidence="6 7">
    <name type="scientific">Rhodovulum sulfidophilum</name>
    <name type="common">Rhodobacter sulfidophilus</name>
    <dbReference type="NCBI Taxonomy" id="35806"/>
    <lineage>
        <taxon>Bacteria</taxon>
        <taxon>Pseudomonadati</taxon>
        <taxon>Pseudomonadota</taxon>
        <taxon>Alphaproteobacteria</taxon>
        <taxon>Rhodobacterales</taxon>
        <taxon>Paracoccaceae</taxon>
        <taxon>Rhodovulum</taxon>
    </lineage>
</organism>
<name>A0A2W5PX61_RHOSU</name>
<protein>
    <recommendedName>
        <fullName evidence="8">CysZ-like protein</fullName>
    </recommendedName>
</protein>
<keyword evidence="2 5" id="KW-0812">Transmembrane</keyword>